<protein>
    <submittedName>
        <fullName evidence="2">Uncharacterized protein</fullName>
    </submittedName>
</protein>
<evidence type="ECO:0000256" key="1">
    <source>
        <dbReference type="SAM" id="SignalP"/>
    </source>
</evidence>
<reference evidence="3" key="1">
    <citation type="submission" date="2017-05" db="EMBL/GenBank/DDBJ databases">
        <authorList>
            <person name="Song R."/>
            <person name="Chenine A.L."/>
            <person name="Ruprecht R.M."/>
        </authorList>
    </citation>
    <scope>NUCLEOTIDE SEQUENCE [LARGE SCALE GENOMIC DNA]</scope>
</reference>
<accession>A0A2H1FX07</accession>
<keyword evidence="1" id="KW-0732">Signal</keyword>
<evidence type="ECO:0000313" key="3">
    <source>
        <dbReference type="Proteomes" id="UP000245764"/>
    </source>
</evidence>
<sequence>MQFIFLSAAFAVVASAAGGGLHNRGNQQANPYPGWTPPICKTVTRGVSSCNEQAQATRFCASTTTIFTSTVRKTIPSSSTATVYVPVTVKDPVNTVTVPTTVGVVQTISACLSPTTGSTTTPPSAKVKRMAGPQTVKIPNELKKYSRGAALSTACRCFSIPPSTTTITTSTCSKTTGTTNQLPVVTPKAVTTTTIATLGTVTSTTQITTTDTTISTSTSTSTVYARPTDAVYVIAEGSTISG</sequence>
<dbReference type="AlphaFoldDB" id="A0A2H1FX07"/>
<dbReference type="EMBL" id="LT854254">
    <property type="protein sequence ID" value="SMR45842.1"/>
    <property type="molecule type" value="Genomic_DNA"/>
</dbReference>
<feature type="chain" id="PRO_5013688684" evidence="1">
    <location>
        <begin position="17"/>
        <end position="242"/>
    </location>
</feature>
<feature type="signal peptide" evidence="1">
    <location>
        <begin position="1"/>
        <end position="16"/>
    </location>
</feature>
<evidence type="ECO:0000313" key="2">
    <source>
        <dbReference type="EMBL" id="SMR45842.1"/>
    </source>
</evidence>
<gene>
    <name evidence="2" type="ORF">ZT1E4_G2460</name>
</gene>
<proteinExistence type="predicted"/>
<organism evidence="2 3">
    <name type="scientific">Zymoseptoria tritici ST99CH_1E4</name>
    <dbReference type="NCBI Taxonomy" id="1276532"/>
    <lineage>
        <taxon>Eukaryota</taxon>
        <taxon>Fungi</taxon>
        <taxon>Dikarya</taxon>
        <taxon>Ascomycota</taxon>
        <taxon>Pezizomycotina</taxon>
        <taxon>Dothideomycetes</taxon>
        <taxon>Dothideomycetidae</taxon>
        <taxon>Mycosphaerellales</taxon>
        <taxon>Mycosphaerellaceae</taxon>
        <taxon>Zymoseptoria</taxon>
    </lineage>
</organism>
<dbReference type="Proteomes" id="UP000245764">
    <property type="component" value="Chromosome 2"/>
</dbReference>
<name>A0A2H1FX07_ZYMTR</name>